<dbReference type="InterPro" id="IPR002656">
    <property type="entry name" value="Acyl_transf_3_dom"/>
</dbReference>
<keyword evidence="4" id="KW-1185">Reference proteome</keyword>
<evidence type="ECO:0000313" key="4">
    <source>
        <dbReference type="Proteomes" id="UP000256779"/>
    </source>
</evidence>
<proteinExistence type="predicted"/>
<keyword evidence="3" id="KW-0808">Transferase</keyword>
<keyword evidence="3" id="KW-0012">Acyltransferase</keyword>
<gene>
    <name evidence="3" type="ORF">C7460_11535</name>
</gene>
<feature type="domain" description="Acyltransferase 3" evidence="2">
    <location>
        <begin position="20"/>
        <end position="307"/>
    </location>
</feature>
<keyword evidence="1" id="KW-0812">Transmembrane</keyword>
<keyword evidence="1" id="KW-0472">Membrane</keyword>
<organism evidence="3 4">
    <name type="scientific">Marinoscillum furvescens DSM 4134</name>
    <dbReference type="NCBI Taxonomy" id="1122208"/>
    <lineage>
        <taxon>Bacteria</taxon>
        <taxon>Pseudomonadati</taxon>
        <taxon>Bacteroidota</taxon>
        <taxon>Cytophagia</taxon>
        <taxon>Cytophagales</taxon>
        <taxon>Reichenbachiellaceae</taxon>
        <taxon>Marinoscillum</taxon>
    </lineage>
</organism>
<comment type="caution">
    <text evidence="3">The sequence shown here is derived from an EMBL/GenBank/DDBJ whole genome shotgun (WGS) entry which is preliminary data.</text>
</comment>
<feature type="transmembrane region" description="Helical" evidence="1">
    <location>
        <begin position="39"/>
        <end position="60"/>
    </location>
</feature>
<evidence type="ECO:0000256" key="1">
    <source>
        <dbReference type="SAM" id="Phobius"/>
    </source>
</evidence>
<dbReference type="EMBL" id="QREG01000015">
    <property type="protein sequence ID" value="RED96146.1"/>
    <property type="molecule type" value="Genomic_DNA"/>
</dbReference>
<sequence>MISDTKKVAHKRNDLSLLLVLAMLLIVNSHLEQYYPFPWLAGGGLIGNALFLFVSGYGLMKSWSNKKRSFINYYSRRFRRIYPTLIFSHILFSILFLSNWREWAPMDYVRYLILADGYHYIQKVMVFYVVFYVIARQKNNATYFRYLKNALVFLFPLCFYLLAQNGEITNFGSIPPIASWLFYLLVFTLGTIHATGNGNKSFLSSPFWLLLIVPVITFQYYIVKTQSYLLTPVLFLLLTLTLNSFLVTFQQIFNKLPEVFVAITDNLSKYTLEIYIIHFILIRESALHEIVFPINILALLGLSLIGALVEKYFLTRLSDLVKPNCKIQTVKSLSSNKKR</sequence>
<reference evidence="3 4" key="1">
    <citation type="submission" date="2018-07" db="EMBL/GenBank/DDBJ databases">
        <title>Genomic Encyclopedia of Type Strains, Phase IV (KMG-IV): sequencing the most valuable type-strain genomes for metagenomic binning, comparative biology and taxonomic classification.</title>
        <authorList>
            <person name="Goeker M."/>
        </authorList>
    </citation>
    <scope>NUCLEOTIDE SEQUENCE [LARGE SCALE GENOMIC DNA]</scope>
    <source>
        <strain evidence="3 4">DSM 4134</strain>
    </source>
</reference>
<feature type="transmembrane region" description="Helical" evidence="1">
    <location>
        <begin position="177"/>
        <end position="195"/>
    </location>
</feature>
<feature type="transmembrane region" description="Helical" evidence="1">
    <location>
        <begin position="290"/>
        <end position="309"/>
    </location>
</feature>
<feature type="transmembrane region" description="Helical" evidence="1">
    <location>
        <begin position="146"/>
        <end position="165"/>
    </location>
</feature>
<feature type="transmembrane region" description="Helical" evidence="1">
    <location>
        <begin position="207"/>
        <end position="223"/>
    </location>
</feature>
<dbReference type="Proteomes" id="UP000256779">
    <property type="component" value="Unassembled WGS sequence"/>
</dbReference>
<dbReference type="AlphaFoldDB" id="A0A3D9L1V9"/>
<evidence type="ECO:0000313" key="3">
    <source>
        <dbReference type="EMBL" id="RED96146.1"/>
    </source>
</evidence>
<name>A0A3D9L1V9_MARFU</name>
<feature type="transmembrane region" description="Helical" evidence="1">
    <location>
        <begin position="229"/>
        <end position="249"/>
    </location>
</feature>
<feature type="transmembrane region" description="Helical" evidence="1">
    <location>
        <begin position="117"/>
        <end position="134"/>
    </location>
</feature>
<dbReference type="Pfam" id="PF01757">
    <property type="entry name" value="Acyl_transf_3"/>
    <property type="match status" value="1"/>
</dbReference>
<accession>A0A3D9L1V9</accession>
<protein>
    <submittedName>
        <fullName evidence="3">Acyltransferase-like protein</fullName>
    </submittedName>
</protein>
<keyword evidence="1" id="KW-1133">Transmembrane helix</keyword>
<feature type="transmembrane region" description="Helical" evidence="1">
    <location>
        <begin position="81"/>
        <end position="97"/>
    </location>
</feature>
<dbReference type="GO" id="GO:0016747">
    <property type="term" value="F:acyltransferase activity, transferring groups other than amino-acyl groups"/>
    <property type="evidence" value="ECO:0007669"/>
    <property type="project" value="InterPro"/>
</dbReference>
<dbReference type="OrthoDB" id="9796461at2"/>
<dbReference type="RefSeq" id="WP_115869006.1">
    <property type="nucleotide sequence ID" value="NZ_QREG01000015.1"/>
</dbReference>
<evidence type="ECO:0000259" key="2">
    <source>
        <dbReference type="Pfam" id="PF01757"/>
    </source>
</evidence>